<dbReference type="InterPro" id="IPR036812">
    <property type="entry name" value="NAD(P)_OxRdtase_dom_sf"/>
</dbReference>
<evidence type="ECO:0000313" key="3">
    <source>
        <dbReference type="Proteomes" id="UP001551584"/>
    </source>
</evidence>
<dbReference type="Gene3D" id="3.20.20.100">
    <property type="entry name" value="NADP-dependent oxidoreductase domain"/>
    <property type="match status" value="1"/>
</dbReference>
<keyword evidence="3" id="KW-1185">Reference proteome</keyword>
<gene>
    <name evidence="2" type="ORF">AB0D95_25770</name>
</gene>
<dbReference type="Proteomes" id="UP001551584">
    <property type="component" value="Unassembled WGS sequence"/>
</dbReference>
<dbReference type="PANTHER" id="PTHR42686">
    <property type="entry name" value="GH17980P-RELATED"/>
    <property type="match status" value="1"/>
</dbReference>
<dbReference type="InterPro" id="IPR044477">
    <property type="entry name" value="FDH-like"/>
</dbReference>
<dbReference type="InterPro" id="IPR023210">
    <property type="entry name" value="NADP_OxRdtase_dom"/>
</dbReference>
<comment type="caution">
    <text evidence="2">The sequence shown here is derived from an EMBL/GenBank/DDBJ whole genome shotgun (WGS) entry which is preliminary data.</text>
</comment>
<reference evidence="2 3" key="1">
    <citation type="submission" date="2024-06" db="EMBL/GenBank/DDBJ databases">
        <title>The Natural Products Discovery Center: Release of the First 8490 Sequenced Strains for Exploring Actinobacteria Biosynthetic Diversity.</title>
        <authorList>
            <person name="Kalkreuter E."/>
            <person name="Kautsar S.A."/>
            <person name="Yang D."/>
            <person name="Bader C.D."/>
            <person name="Teijaro C.N."/>
            <person name="Fluegel L."/>
            <person name="Davis C.M."/>
            <person name="Simpson J.R."/>
            <person name="Lauterbach L."/>
            <person name="Steele A.D."/>
            <person name="Gui C."/>
            <person name="Meng S."/>
            <person name="Li G."/>
            <person name="Viehrig K."/>
            <person name="Ye F."/>
            <person name="Su P."/>
            <person name="Kiefer A.F."/>
            <person name="Nichols A."/>
            <person name="Cepeda A.J."/>
            <person name="Yan W."/>
            <person name="Fan B."/>
            <person name="Jiang Y."/>
            <person name="Adhikari A."/>
            <person name="Zheng C.-J."/>
            <person name="Schuster L."/>
            <person name="Cowan T.M."/>
            <person name="Smanski M.J."/>
            <person name="Chevrette M.G."/>
            <person name="De Carvalho L.P.S."/>
            <person name="Shen B."/>
        </authorList>
    </citation>
    <scope>NUCLEOTIDE SEQUENCE [LARGE SCALE GENOMIC DNA]</scope>
    <source>
        <strain evidence="2 3">NPDC048117</strain>
    </source>
</reference>
<dbReference type="RefSeq" id="WP_359276560.1">
    <property type="nucleotide sequence ID" value="NZ_JBEZNA010000081.1"/>
</dbReference>
<dbReference type="PANTHER" id="PTHR42686:SF1">
    <property type="entry name" value="GH17980P-RELATED"/>
    <property type="match status" value="1"/>
</dbReference>
<name>A0ABV3EWM4_9ACTN</name>
<protein>
    <submittedName>
        <fullName evidence="2">Aldo/keto reductase</fullName>
    </submittedName>
</protein>
<dbReference type="CDD" id="cd19162">
    <property type="entry name" value="AKR_FDH"/>
    <property type="match status" value="1"/>
</dbReference>
<evidence type="ECO:0000313" key="2">
    <source>
        <dbReference type="EMBL" id="MEU9580633.1"/>
    </source>
</evidence>
<proteinExistence type="predicted"/>
<sequence>MRTRRLGRTTVEVTELGFGSGPLGGLYRPLDDETAAGALAAAWDHGIRFFDTAPHYGIGHAERRLGDFLRGRPRDGFTLSTKVGRLLMPQDPAGRVDESFEVPATHRRQWDFSRDGVLRCVEESLARMGVDRVDVLFLHDAENHFEAAVRTGFPALAELRAQGVVGAVGAGMHDTALLTRLVREHEVDVVMLSGRYTLLDQRALDGLLPACTERGVSLLAASVFNSGLLSTPRPAPGAFFDYAAASPEVLRRAHRLADVCESHGVTLPEAAMAFPLLHPAVAGIVVGMRSADEVRADVAAFGKRVPEGLWSDLLGEGLIDPRTPVERA</sequence>
<feature type="domain" description="NADP-dependent oxidoreductase" evidence="1">
    <location>
        <begin position="15"/>
        <end position="302"/>
    </location>
</feature>
<accession>A0ABV3EWM4</accession>
<organism evidence="2 3">
    <name type="scientific">Streptomyces chilikensis</name>
    <dbReference type="NCBI Taxonomy" id="1194079"/>
    <lineage>
        <taxon>Bacteria</taxon>
        <taxon>Bacillati</taxon>
        <taxon>Actinomycetota</taxon>
        <taxon>Actinomycetes</taxon>
        <taxon>Kitasatosporales</taxon>
        <taxon>Streptomycetaceae</taxon>
        <taxon>Streptomyces</taxon>
    </lineage>
</organism>
<dbReference type="InterPro" id="IPR020471">
    <property type="entry name" value="AKR"/>
</dbReference>
<evidence type="ECO:0000259" key="1">
    <source>
        <dbReference type="Pfam" id="PF00248"/>
    </source>
</evidence>
<dbReference type="Pfam" id="PF00248">
    <property type="entry name" value="Aldo_ket_red"/>
    <property type="match status" value="1"/>
</dbReference>
<dbReference type="SUPFAM" id="SSF51430">
    <property type="entry name" value="NAD(P)-linked oxidoreductase"/>
    <property type="match status" value="1"/>
</dbReference>
<dbReference type="EMBL" id="JBEZNA010000081">
    <property type="protein sequence ID" value="MEU9580633.1"/>
    <property type="molecule type" value="Genomic_DNA"/>
</dbReference>